<comment type="caution">
    <text evidence="3">The sequence shown here is derived from an EMBL/GenBank/DDBJ whole genome shotgun (WGS) entry which is preliminary data.</text>
</comment>
<keyword evidence="1" id="KW-0732">Signal</keyword>
<evidence type="ECO:0000313" key="3">
    <source>
        <dbReference type="EMBL" id="TWI88156.1"/>
    </source>
</evidence>
<feature type="signal peptide" evidence="1">
    <location>
        <begin position="1"/>
        <end position="23"/>
    </location>
</feature>
<dbReference type="AlphaFoldDB" id="A0A562T523"/>
<feature type="domain" description="DUF6268" evidence="2">
    <location>
        <begin position="73"/>
        <end position="296"/>
    </location>
</feature>
<proteinExistence type="predicted"/>
<sequence length="306" mass="34741">MQWKYLFTAATAALCLWGANSRAQNASDPFFLNYTHFPGTDFKEREGRSAVHYLEAGLLTPPVRAGKSTRIVNGFYYRLAAYDFNELHSSWSGLPEHLHNIRYNMIITHRFSPQWSLLAVPRLDLRSDLQDGLSGKDLFPGITALAIRSAARRPQLRWGIGAMYNSDFRRHLVIPAAALFYQTEKMRINIVTPNGQIVFTPSKRLEYGFALNVDAGIYHTGMDTVSHGPVQYIRAFNVLLSPLLSYNICRNLWLNGKAGYALMRRYDLLDADFEDEQAWRQDDLQNGLFITIGISMRLPTAAAKSK</sequence>
<dbReference type="Pfam" id="PF19783">
    <property type="entry name" value="DUF6268"/>
    <property type="match status" value="1"/>
</dbReference>
<evidence type="ECO:0000256" key="1">
    <source>
        <dbReference type="SAM" id="SignalP"/>
    </source>
</evidence>
<dbReference type="InterPro" id="IPR046235">
    <property type="entry name" value="DUF6268"/>
</dbReference>
<feature type="chain" id="PRO_5021803677" description="DUF6268 domain-containing protein" evidence="1">
    <location>
        <begin position="24"/>
        <end position="306"/>
    </location>
</feature>
<dbReference type="EMBL" id="VLLG01000003">
    <property type="protein sequence ID" value="TWI88156.1"/>
    <property type="molecule type" value="Genomic_DNA"/>
</dbReference>
<keyword evidence="4" id="KW-1185">Reference proteome</keyword>
<dbReference type="RefSeq" id="WP_145713097.1">
    <property type="nucleotide sequence ID" value="NZ_BAAAFY010000001.1"/>
</dbReference>
<protein>
    <recommendedName>
        <fullName evidence="2">DUF6268 domain-containing protein</fullName>
    </recommendedName>
</protein>
<dbReference type="OrthoDB" id="1446218at2"/>
<gene>
    <name evidence="3" type="ORF">LX66_2231</name>
</gene>
<dbReference type="Proteomes" id="UP000316778">
    <property type="component" value="Unassembled WGS sequence"/>
</dbReference>
<accession>A0A562T523</accession>
<name>A0A562T523_CHIJA</name>
<evidence type="ECO:0000259" key="2">
    <source>
        <dbReference type="Pfam" id="PF19783"/>
    </source>
</evidence>
<reference evidence="3 4" key="1">
    <citation type="journal article" date="2013" name="Stand. Genomic Sci.">
        <title>Genomic Encyclopedia of Type Strains, Phase I: The one thousand microbial genomes (KMG-I) project.</title>
        <authorList>
            <person name="Kyrpides N.C."/>
            <person name="Woyke T."/>
            <person name="Eisen J.A."/>
            <person name="Garrity G."/>
            <person name="Lilburn T.G."/>
            <person name="Beck B.J."/>
            <person name="Whitman W.B."/>
            <person name="Hugenholtz P."/>
            <person name="Klenk H.P."/>
        </authorList>
    </citation>
    <scope>NUCLEOTIDE SEQUENCE [LARGE SCALE GENOMIC DNA]</scope>
    <source>
        <strain evidence="3 4">DSM 13484</strain>
    </source>
</reference>
<organism evidence="3 4">
    <name type="scientific">Chitinophaga japonensis</name>
    <name type="common">Flexibacter japonensis</name>
    <dbReference type="NCBI Taxonomy" id="104662"/>
    <lineage>
        <taxon>Bacteria</taxon>
        <taxon>Pseudomonadati</taxon>
        <taxon>Bacteroidota</taxon>
        <taxon>Chitinophagia</taxon>
        <taxon>Chitinophagales</taxon>
        <taxon>Chitinophagaceae</taxon>
        <taxon>Chitinophaga</taxon>
    </lineage>
</organism>
<evidence type="ECO:0000313" key="4">
    <source>
        <dbReference type="Proteomes" id="UP000316778"/>
    </source>
</evidence>